<dbReference type="OMA" id="YNCLKMA"/>
<dbReference type="Gene3D" id="3.40.50.300">
    <property type="entry name" value="P-loop containing nucleotide triphosphate hydrolases"/>
    <property type="match status" value="1"/>
</dbReference>
<dbReference type="Proteomes" id="UP000242381">
    <property type="component" value="Unassembled WGS sequence"/>
</dbReference>
<evidence type="ECO:0000313" key="10">
    <source>
        <dbReference type="Proteomes" id="UP000242381"/>
    </source>
</evidence>
<name>A0A1X0RWP3_RHIZD</name>
<dbReference type="GO" id="GO:0006281">
    <property type="term" value="P:DNA repair"/>
    <property type="evidence" value="ECO:0007669"/>
    <property type="project" value="InterPro"/>
</dbReference>
<comment type="similarity">
    <text evidence="2">Belongs to the rad17/RAD24 family.</text>
</comment>
<dbReference type="CDD" id="cd18140">
    <property type="entry name" value="HLD_clamp_RFC"/>
    <property type="match status" value="1"/>
</dbReference>
<organism evidence="9 10">
    <name type="scientific">Rhizopus microsporus</name>
    <dbReference type="NCBI Taxonomy" id="58291"/>
    <lineage>
        <taxon>Eukaryota</taxon>
        <taxon>Fungi</taxon>
        <taxon>Fungi incertae sedis</taxon>
        <taxon>Mucoromycota</taxon>
        <taxon>Mucoromycotina</taxon>
        <taxon>Mucoromycetes</taxon>
        <taxon>Mucorales</taxon>
        <taxon>Mucorineae</taxon>
        <taxon>Rhizopodaceae</taxon>
        <taxon>Rhizopus</taxon>
    </lineage>
</organism>
<comment type="subcellular location">
    <subcellularLocation>
        <location evidence="1">Nucleus</location>
    </subcellularLocation>
</comment>
<keyword evidence="5" id="KW-0067">ATP-binding</keyword>
<proteinExistence type="inferred from homology"/>
<keyword evidence="3" id="KW-0547">Nucleotide-binding</keyword>
<keyword evidence="7" id="KW-0131">Cell cycle</keyword>
<evidence type="ECO:0000259" key="8">
    <source>
        <dbReference type="Pfam" id="PF25812"/>
    </source>
</evidence>
<keyword evidence="4" id="KW-0227">DNA damage</keyword>
<dbReference type="GO" id="GO:0005634">
    <property type="term" value="C:nucleus"/>
    <property type="evidence" value="ECO:0007669"/>
    <property type="project" value="UniProtKB-SubCell"/>
</dbReference>
<evidence type="ECO:0000256" key="6">
    <source>
        <dbReference type="ARBA" id="ARBA00023242"/>
    </source>
</evidence>
<reference evidence="9 10" key="1">
    <citation type="journal article" date="2016" name="Proc. Natl. Acad. Sci. U.S.A.">
        <title>Lipid metabolic changes in an early divergent fungus govern the establishment of a mutualistic symbiosis with endobacteria.</title>
        <authorList>
            <person name="Lastovetsky O.A."/>
            <person name="Gaspar M.L."/>
            <person name="Mondo S.J."/>
            <person name="LaButti K.M."/>
            <person name="Sandor L."/>
            <person name="Grigoriev I.V."/>
            <person name="Henry S.A."/>
            <person name="Pawlowska T.E."/>
        </authorList>
    </citation>
    <scope>NUCLEOTIDE SEQUENCE [LARGE SCALE GENOMIC DNA]</scope>
    <source>
        <strain evidence="9 10">ATCC 11559</strain>
    </source>
</reference>
<evidence type="ECO:0000256" key="7">
    <source>
        <dbReference type="ARBA" id="ARBA00023306"/>
    </source>
</evidence>
<dbReference type="GO" id="GO:0000077">
    <property type="term" value="P:DNA damage checkpoint signaling"/>
    <property type="evidence" value="ECO:0007669"/>
    <property type="project" value="TreeGrafter"/>
</dbReference>
<dbReference type="VEuPathDB" id="FungiDB:BCV72DRAFT_236303"/>
<evidence type="ECO:0000256" key="3">
    <source>
        <dbReference type="ARBA" id="ARBA00022741"/>
    </source>
</evidence>
<dbReference type="GO" id="GO:0033314">
    <property type="term" value="P:mitotic DNA replication checkpoint signaling"/>
    <property type="evidence" value="ECO:0007669"/>
    <property type="project" value="TreeGrafter"/>
</dbReference>
<dbReference type="Pfam" id="PF25812">
    <property type="entry name" value="RAD24_helical"/>
    <property type="match status" value="1"/>
</dbReference>
<evidence type="ECO:0000256" key="4">
    <source>
        <dbReference type="ARBA" id="ARBA00022763"/>
    </source>
</evidence>
<dbReference type="InterPro" id="IPR057927">
    <property type="entry name" value="RAD24-like_helical"/>
</dbReference>
<dbReference type="InterPro" id="IPR047854">
    <property type="entry name" value="RFC_lid"/>
</dbReference>
<gene>
    <name evidence="9" type="ORF">BCV71DRAFT_292206</name>
</gene>
<keyword evidence="6" id="KW-0539">Nucleus</keyword>
<feature type="domain" description="Checkpoint protein RAD24-like helical bundle" evidence="8">
    <location>
        <begin position="333"/>
        <end position="414"/>
    </location>
</feature>
<dbReference type="InterPro" id="IPR004582">
    <property type="entry name" value="Checkpoint_prot_Rad17_Rad24"/>
</dbReference>
<dbReference type="EMBL" id="KV921384">
    <property type="protein sequence ID" value="ORE16483.1"/>
    <property type="molecule type" value="Genomic_DNA"/>
</dbReference>
<dbReference type="PANTHER" id="PTHR12172:SF0">
    <property type="entry name" value="CELL CYCLE CHECKPOINT PROTEIN RAD17"/>
    <property type="match status" value="1"/>
</dbReference>
<protein>
    <submittedName>
        <fullName evidence="9">P-loop containing nucleoside triphosphate hydrolase protein</fullName>
    </submittedName>
</protein>
<dbReference type="AlphaFoldDB" id="A0A1X0RWP3"/>
<dbReference type="Gene3D" id="1.10.8.60">
    <property type="match status" value="1"/>
</dbReference>
<dbReference type="SUPFAM" id="SSF52540">
    <property type="entry name" value="P-loop containing nucleoside triphosphate hydrolases"/>
    <property type="match status" value="1"/>
</dbReference>
<dbReference type="GO" id="GO:0003689">
    <property type="term" value="F:DNA clamp loader activity"/>
    <property type="evidence" value="ECO:0007669"/>
    <property type="project" value="TreeGrafter"/>
</dbReference>
<evidence type="ECO:0000256" key="5">
    <source>
        <dbReference type="ARBA" id="ARBA00022840"/>
    </source>
</evidence>
<evidence type="ECO:0000313" key="9">
    <source>
        <dbReference type="EMBL" id="ORE16483.1"/>
    </source>
</evidence>
<accession>A0A1X0RWP3</accession>
<dbReference type="GO" id="GO:0003682">
    <property type="term" value="F:chromatin binding"/>
    <property type="evidence" value="ECO:0007669"/>
    <property type="project" value="TreeGrafter"/>
</dbReference>
<dbReference type="GO" id="GO:0005524">
    <property type="term" value="F:ATP binding"/>
    <property type="evidence" value="ECO:0007669"/>
    <property type="project" value="UniProtKB-KW"/>
</dbReference>
<dbReference type="InterPro" id="IPR027417">
    <property type="entry name" value="P-loop_NTPase"/>
</dbReference>
<dbReference type="GO" id="GO:0016787">
    <property type="term" value="F:hydrolase activity"/>
    <property type="evidence" value="ECO:0007669"/>
    <property type="project" value="UniProtKB-KW"/>
</dbReference>
<sequence>MNLQNSPNFVLPSYSTQRKRSSLCDLASDFMDSHLLEANNDSLWTDLYAPEHENDLAIRSARIKEVRMAINNSSIGKQKGPVKILMLTGPSGCGKSTLIRLISKTDGYKLIEWLPSRWAYDDNRAYNTQHSNSPMERFRQFLHQSIHQSTFDEQYNKKIILVDDMPDLTTNSVKNQFHSILQTCLNSPVPFLIVFIVSDVWLSTESIQKSYDTRLVSIRDLIPPELSIDQRLQTIEYDMNIFFKIIISSILFNRFLPITKPAIIKVLSKTALKANVQIGKDRLDELSELSNGDIRAAINMLQFYSTSKNTDKHSGIKRKRDDDASLFCRTTGSLSLFHAVGKVLYAKRDINGYYESKPEDILGRLPVDNDLFISYLHENCPMFLDGSEACAEALESLCEADLIRSKDDWQNDILSACRCLVSMHGIMITRKEKVGGNLRPLNKPSFFEVQYRAEANKNKELDLKIASLCNANKDTSESQTINQDPIQDFSEDEFDTIYGDGTELMELLDGF</sequence>
<evidence type="ECO:0000256" key="1">
    <source>
        <dbReference type="ARBA" id="ARBA00004123"/>
    </source>
</evidence>
<dbReference type="PANTHER" id="PTHR12172">
    <property type="entry name" value="CELL CYCLE CHECKPOINT PROTEIN RAD17"/>
    <property type="match status" value="1"/>
</dbReference>
<evidence type="ECO:0000256" key="2">
    <source>
        <dbReference type="ARBA" id="ARBA00006168"/>
    </source>
</evidence>
<keyword evidence="9" id="KW-0378">Hydrolase</keyword>
<dbReference type="Pfam" id="PF03215">
    <property type="entry name" value="Rad17"/>
    <property type="match status" value="1"/>
</dbReference>